<feature type="signal peptide" evidence="1">
    <location>
        <begin position="1"/>
        <end position="20"/>
    </location>
</feature>
<sequence>MRPALVALALLAAPPATATAAETAVDAERFETMSTGRTLRFSRRGAPYGAEQYLPGRRVIWQYADGSCSHGFWYDGGEALCFVYEDTPSPQCWIFSRRDGDFFARMAGVAAGDPSELRLSATSRAPLDCPGPDLGA</sequence>
<gene>
    <name evidence="2" type="ORF">GE300_10675</name>
</gene>
<protein>
    <submittedName>
        <fullName evidence="2">Uncharacterized protein</fullName>
    </submittedName>
</protein>
<accession>A0A6L5Z0J2</accession>
<proteinExistence type="predicted"/>
<comment type="caution">
    <text evidence="2">The sequence shown here is derived from an EMBL/GenBank/DDBJ whole genome shotgun (WGS) entry which is preliminary data.</text>
</comment>
<dbReference type="AlphaFoldDB" id="A0A6L5Z0J2"/>
<evidence type="ECO:0000256" key="1">
    <source>
        <dbReference type="SAM" id="SignalP"/>
    </source>
</evidence>
<reference evidence="2 3" key="1">
    <citation type="submission" date="2019-10" db="EMBL/GenBank/DDBJ databases">
        <title>Cognatihalovulum marinum gen. nov. sp. nov., a new member of the family Rhodobacteraceae isolated from deep seawater of the Northwest Indian Ocean.</title>
        <authorList>
            <person name="Ruan C."/>
            <person name="Wang J."/>
            <person name="Zheng X."/>
            <person name="Song L."/>
            <person name="Zhu Y."/>
            <person name="Huang Y."/>
            <person name="Lu Z."/>
            <person name="Du W."/>
            <person name="Huang L."/>
            <person name="Dai X."/>
        </authorList>
    </citation>
    <scope>NUCLEOTIDE SEQUENCE [LARGE SCALE GENOMIC DNA]</scope>
    <source>
        <strain evidence="2 3">2CG4</strain>
    </source>
</reference>
<evidence type="ECO:0000313" key="2">
    <source>
        <dbReference type="EMBL" id="MSU90073.1"/>
    </source>
</evidence>
<dbReference type="RefSeq" id="WP_154446566.1">
    <property type="nucleotide sequence ID" value="NZ_WIND01000007.1"/>
</dbReference>
<feature type="chain" id="PRO_5027081272" evidence="1">
    <location>
        <begin position="21"/>
        <end position="136"/>
    </location>
</feature>
<evidence type="ECO:0000313" key="3">
    <source>
        <dbReference type="Proteomes" id="UP000474957"/>
    </source>
</evidence>
<name>A0A6L5Z0J2_9RHOB</name>
<keyword evidence="3" id="KW-1185">Reference proteome</keyword>
<keyword evidence="1" id="KW-0732">Signal</keyword>
<dbReference type="Proteomes" id="UP000474957">
    <property type="component" value="Unassembled WGS sequence"/>
</dbReference>
<organism evidence="2 3">
    <name type="scientific">Halovulum marinum</name>
    <dbReference type="NCBI Taxonomy" id="2662447"/>
    <lineage>
        <taxon>Bacteria</taxon>
        <taxon>Pseudomonadati</taxon>
        <taxon>Pseudomonadota</taxon>
        <taxon>Alphaproteobacteria</taxon>
        <taxon>Rhodobacterales</taxon>
        <taxon>Paracoccaceae</taxon>
        <taxon>Halovulum</taxon>
    </lineage>
</organism>
<dbReference type="EMBL" id="WIND01000007">
    <property type="protein sequence ID" value="MSU90073.1"/>
    <property type="molecule type" value="Genomic_DNA"/>
</dbReference>